<dbReference type="PROSITE" id="PS50297">
    <property type="entry name" value="ANK_REP_REGION"/>
    <property type="match status" value="1"/>
</dbReference>
<dbReference type="VEuPathDB" id="FungiDB:GVI51_L06479"/>
<gene>
    <name evidence="5" type="ORF">AO440_005104</name>
    <name evidence="4" type="ORF">AO440_005550</name>
</gene>
<keyword evidence="1" id="KW-0677">Repeat</keyword>
<dbReference type="VEuPathDB" id="FungiDB:GW608_L08635"/>
<dbReference type="GO" id="GO:0044183">
    <property type="term" value="F:protein folding chaperone"/>
    <property type="evidence" value="ECO:0007669"/>
    <property type="project" value="EnsemblFungi"/>
</dbReference>
<dbReference type="VEuPathDB" id="FungiDB:B1J91_L06600g"/>
<dbReference type="Gene3D" id="1.25.40.20">
    <property type="entry name" value="Ankyrin repeat-containing domain"/>
    <property type="match status" value="1"/>
</dbReference>
<keyword evidence="2 3" id="KW-0040">ANK repeat</keyword>
<dbReference type="EMBL" id="LLZZ01000186">
    <property type="protein sequence ID" value="KTA95191.1"/>
    <property type="molecule type" value="Genomic_DNA"/>
</dbReference>
<dbReference type="SUPFAM" id="SSF48403">
    <property type="entry name" value="Ankyrin repeat"/>
    <property type="match status" value="1"/>
</dbReference>
<dbReference type="GO" id="GO:0005634">
    <property type="term" value="C:nucleus"/>
    <property type="evidence" value="ECO:0007669"/>
    <property type="project" value="EnsemblFungi"/>
</dbReference>
<protein>
    <submittedName>
        <fullName evidence="4">Putative 26S proteasome regulatory subunit p28</fullName>
    </submittedName>
</protein>
<comment type="caution">
    <text evidence="4">The sequence shown here is derived from an EMBL/GenBank/DDBJ whole genome shotgun (WGS) entry which is preliminary data.</text>
</comment>
<evidence type="ECO:0000256" key="3">
    <source>
        <dbReference type="PROSITE-ProRule" id="PRU00023"/>
    </source>
</evidence>
<feature type="repeat" description="ANK" evidence="3">
    <location>
        <begin position="109"/>
        <end position="141"/>
    </location>
</feature>
<evidence type="ECO:0000256" key="2">
    <source>
        <dbReference type="ARBA" id="ARBA00023043"/>
    </source>
</evidence>
<evidence type="ECO:0000313" key="6">
    <source>
        <dbReference type="Proteomes" id="UP000054886"/>
    </source>
</evidence>
<dbReference type="Pfam" id="PF00023">
    <property type="entry name" value="Ank"/>
    <property type="match status" value="1"/>
</dbReference>
<dbReference type="GO" id="GO:0070682">
    <property type="term" value="P:proteasome regulatory particle assembly"/>
    <property type="evidence" value="ECO:0007669"/>
    <property type="project" value="EnsemblFungi"/>
</dbReference>
<dbReference type="Pfam" id="PF12796">
    <property type="entry name" value="Ank_2"/>
    <property type="match status" value="1"/>
</dbReference>
<accession>A0A0W0D4V2</accession>
<dbReference type="AlphaFoldDB" id="A0A0W0D4V2"/>
<dbReference type="VEuPathDB" id="FungiDB:CAGL0L06600g"/>
<dbReference type="InterPro" id="IPR036770">
    <property type="entry name" value="Ankyrin_rpt-contain_sf"/>
</dbReference>
<dbReference type="GO" id="GO:0000502">
    <property type="term" value="C:proteasome complex"/>
    <property type="evidence" value="ECO:0007669"/>
    <property type="project" value="UniProtKB-KW"/>
</dbReference>
<organism evidence="4 6">
    <name type="scientific">Candida glabrata</name>
    <name type="common">Yeast</name>
    <name type="synonym">Torulopsis glabrata</name>
    <dbReference type="NCBI Taxonomy" id="5478"/>
    <lineage>
        <taxon>Eukaryota</taxon>
        <taxon>Fungi</taxon>
        <taxon>Dikarya</taxon>
        <taxon>Ascomycota</taxon>
        <taxon>Saccharomycotina</taxon>
        <taxon>Saccharomycetes</taxon>
        <taxon>Saccharomycetales</taxon>
        <taxon>Saccharomycetaceae</taxon>
        <taxon>Nakaseomyces</taxon>
    </lineage>
</organism>
<dbReference type="GO" id="GO:1904855">
    <property type="term" value="F:proteasome regulatory particle binding"/>
    <property type="evidence" value="ECO:0007669"/>
    <property type="project" value="EnsemblFungi"/>
</dbReference>
<dbReference type="PANTHER" id="PTHR24173">
    <property type="entry name" value="ANKYRIN REPEAT CONTAINING"/>
    <property type="match status" value="1"/>
</dbReference>
<evidence type="ECO:0000313" key="5">
    <source>
        <dbReference type="EMBL" id="KTA98723.1"/>
    </source>
</evidence>
<dbReference type="InterPro" id="IPR002110">
    <property type="entry name" value="Ankyrin_rpt"/>
</dbReference>
<dbReference type="PROSITE" id="PS50088">
    <property type="entry name" value="ANK_REPEAT"/>
    <property type="match status" value="2"/>
</dbReference>
<dbReference type="PANTHER" id="PTHR24173:SF74">
    <property type="entry name" value="ANKYRIN REPEAT DOMAIN-CONTAINING PROTEIN 16"/>
    <property type="match status" value="1"/>
</dbReference>
<feature type="repeat" description="ANK" evidence="3">
    <location>
        <begin position="36"/>
        <end position="68"/>
    </location>
</feature>
<dbReference type="Proteomes" id="UP000054886">
    <property type="component" value="Unassembled WGS sequence"/>
</dbReference>
<keyword evidence="4" id="KW-0647">Proteasome</keyword>
<dbReference type="GO" id="GO:0005829">
    <property type="term" value="C:cytosol"/>
    <property type="evidence" value="ECO:0007669"/>
    <property type="project" value="EnsemblFungi"/>
</dbReference>
<evidence type="ECO:0000256" key="1">
    <source>
        <dbReference type="ARBA" id="ARBA00022737"/>
    </source>
</evidence>
<reference evidence="4 6" key="1">
    <citation type="submission" date="2015-10" db="EMBL/GenBank/DDBJ databases">
        <title>Draft genomes sequences of Candida glabrata isolates 1A, 1B, 2A, 2B, 3A and 3B.</title>
        <authorList>
            <person name="Haavelsrud O.E."/>
            <person name="Gaustad P."/>
        </authorList>
    </citation>
    <scope>NUCLEOTIDE SEQUENCE [LARGE SCALE GENOMIC DNA]</scope>
    <source>
        <strain evidence="4">910700640</strain>
    </source>
</reference>
<dbReference type="OrthoDB" id="539213at2759"/>
<sequence>MEFPLHKACLNNEPRKVQELLESSDPFKAVVQRDDDGRVPLHWAVSIQSDAIIKLLLPYMKSVDIDTLTDEAGWTPFHISCSIGLLDIVDQLYNNNPDARPNLDLQTSQGVTALHLAVAKKHLEVCKYLIKLGASVRIKDKKGQIALHRAAAVGSIGVVEFLCSTAKSPVNWKDASGWTPLFHAIAEGHADIAVLLVNKFSADYEVEDSDGKKPIDVAPSESVKEYFSKNI</sequence>
<evidence type="ECO:0000313" key="4">
    <source>
        <dbReference type="EMBL" id="KTA95191.1"/>
    </source>
</evidence>
<name>A0A0W0D4V2_CANGB</name>
<dbReference type="SMART" id="SM00248">
    <property type="entry name" value="ANK"/>
    <property type="match status" value="5"/>
</dbReference>
<proteinExistence type="predicted"/>
<dbReference type="VEuPathDB" id="FungiDB:GWK60_L08613"/>
<dbReference type="EMBL" id="LLZZ01000152">
    <property type="protein sequence ID" value="KTA98723.1"/>
    <property type="molecule type" value="Genomic_DNA"/>
</dbReference>